<keyword evidence="3" id="KW-1185">Reference proteome</keyword>
<dbReference type="eggNOG" id="arCOG02189">
    <property type="taxonomic scope" value="Archaea"/>
</dbReference>
<dbReference type="GeneID" id="5145717"/>
<evidence type="ECO:0000313" key="2">
    <source>
        <dbReference type="EMBL" id="CAJ37086.1"/>
    </source>
</evidence>
<dbReference type="Proteomes" id="UP000000663">
    <property type="component" value="Chromosome"/>
</dbReference>
<dbReference type="OrthoDB" id="65817at2157"/>
<dbReference type="AlphaFoldDB" id="Q0W3F7"/>
<feature type="domain" description="4Fe-4S ferredoxin-type" evidence="1">
    <location>
        <begin position="151"/>
        <end position="179"/>
    </location>
</feature>
<dbReference type="Gene3D" id="3.30.70.20">
    <property type="match status" value="1"/>
</dbReference>
<dbReference type="Pfam" id="PF13187">
    <property type="entry name" value="Fer4_9"/>
    <property type="match status" value="1"/>
</dbReference>
<evidence type="ECO:0000313" key="3">
    <source>
        <dbReference type="Proteomes" id="UP000000663"/>
    </source>
</evidence>
<reference evidence="2 3" key="1">
    <citation type="journal article" date="2006" name="Science">
        <title>Genome of rice cluster I archaea -- the key methane producers in the rice rhizosphere.</title>
        <authorList>
            <person name="Erkel C."/>
            <person name="Kube M."/>
            <person name="Reinhardt R."/>
            <person name="Liesack W."/>
        </authorList>
    </citation>
    <scope>NUCLEOTIDE SEQUENCE [LARGE SCALE GENOMIC DNA]</scope>
    <source>
        <strain evidence="3">DSM 22066 / NBRC 105507 / MRE50</strain>
    </source>
</reference>
<organism evidence="2 3">
    <name type="scientific">Methanocella arvoryzae (strain DSM 22066 / NBRC 105507 / MRE50)</name>
    <dbReference type="NCBI Taxonomy" id="351160"/>
    <lineage>
        <taxon>Archaea</taxon>
        <taxon>Methanobacteriati</taxon>
        <taxon>Methanobacteriota</taxon>
        <taxon>Stenosarchaea group</taxon>
        <taxon>Methanomicrobia</taxon>
        <taxon>Methanocellales</taxon>
        <taxon>Methanocellaceae</taxon>
        <taxon>Methanocella</taxon>
    </lineage>
</organism>
<gene>
    <name evidence="2" type="ORF">RCIX1916</name>
</gene>
<dbReference type="SUPFAM" id="SSF54862">
    <property type="entry name" value="4Fe-4S ferredoxins"/>
    <property type="match status" value="1"/>
</dbReference>
<name>Q0W3F7_METAR</name>
<dbReference type="PROSITE" id="PS51379">
    <property type="entry name" value="4FE4S_FER_2"/>
    <property type="match status" value="2"/>
</dbReference>
<dbReference type="KEGG" id="rci:RCIX1916"/>
<dbReference type="InterPro" id="IPR017896">
    <property type="entry name" value="4Fe4S_Fe-S-bd"/>
</dbReference>
<proteinExistence type="predicted"/>
<accession>Q0W3F7</accession>
<sequence length="236" mass="25929">MADKLLHGNRKVVSVSLRIKSRPVVLTTETAEQAVREASFISLADQCVCRAERKCENYSPGFGCLYLGEGARGIVAKGNAREITVEEGLDVVRQARELGLVHMILWTSRELRALGGDADHALELCSCCPCCCINRRTGDGMQAYIDGMTGLAIARADDGCTSCGDCERACYFKAVYITEDGPSIYADRCKGCGLCEIACRQGVLKVYPLEQVPVYDDGWEQIPSQEFIDQILRTIR</sequence>
<dbReference type="RefSeq" id="WP_012035484.1">
    <property type="nucleotide sequence ID" value="NC_009464.1"/>
</dbReference>
<feature type="domain" description="4Fe-4S ferredoxin-type" evidence="1">
    <location>
        <begin position="180"/>
        <end position="209"/>
    </location>
</feature>
<protein>
    <submittedName>
        <fullName evidence="2">2(4Fe-4S) ferredoxin-domain protein</fullName>
    </submittedName>
</protein>
<dbReference type="EMBL" id="AM114193">
    <property type="protein sequence ID" value="CAJ37086.1"/>
    <property type="molecule type" value="Genomic_DNA"/>
</dbReference>
<evidence type="ECO:0000259" key="1">
    <source>
        <dbReference type="PROSITE" id="PS51379"/>
    </source>
</evidence>